<evidence type="ECO:0000256" key="5">
    <source>
        <dbReference type="ARBA" id="ARBA00022827"/>
    </source>
</evidence>
<evidence type="ECO:0000256" key="7">
    <source>
        <dbReference type="ARBA" id="ARBA00034478"/>
    </source>
</evidence>
<organism evidence="10 11">
    <name type="scientific">Geofilum rubicundum JCM 15548</name>
    <dbReference type="NCBI Taxonomy" id="1236989"/>
    <lineage>
        <taxon>Bacteria</taxon>
        <taxon>Pseudomonadati</taxon>
        <taxon>Bacteroidota</taxon>
        <taxon>Bacteroidia</taxon>
        <taxon>Marinilabiliales</taxon>
        <taxon>Marinilabiliaceae</taxon>
        <taxon>Geofilum</taxon>
    </lineage>
</organism>
<proteinExistence type="inferred from homology"/>
<keyword evidence="5 9" id="KW-0274">FAD</keyword>
<accession>A0A0E9LV92</accession>
<evidence type="ECO:0000313" key="11">
    <source>
        <dbReference type="Proteomes" id="UP000032900"/>
    </source>
</evidence>
<comment type="caution">
    <text evidence="10">The sequence shown here is derived from an EMBL/GenBank/DDBJ whole genome shotgun (WGS) entry which is preliminary data.</text>
</comment>
<evidence type="ECO:0000256" key="8">
    <source>
        <dbReference type="ARBA" id="ARBA00048628"/>
    </source>
</evidence>
<dbReference type="GO" id="GO:0071949">
    <property type="term" value="F:FAD binding"/>
    <property type="evidence" value="ECO:0007669"/>
    <property type="project" value="TreeGrafter"/>
</dbReference>
<gene>
    <name evidence="10" type="ORF">JCM15548_11333</name>
</gene>
<evidence type="ECO:0000256" key="9">
    <source>
        <dbReference type="RuleBase" id="RU003862"/>
    </source>
</evidence>
<evidence type="ECO:0000256" key="2">
    <source>
        <dbReference type="ARBA" id="ARBA00004777"/>
    </source>
</evidence>
<dbReference type="RefSeq" id="WP_062123094.1">
    <property type="nucleotide sequence ID" value="NZ_BAZW01000007.1"/>
</dbReference>
<keyword evidence="6 9" id="KW-0560">Oxidoreductase</keyword>
<dbReference type="Proteomes" id="UP000032900">
    <property type="component" value="Unassembled WGS sequence"/>
</dbReference>
<reference evidence="10 11" key="1">
    <citation type="journal article" date="2015" name="Microbes Environ.">
        <title>Distribution and evolution of nitrogen fixation genes in the phylum bacteroidetes.</title>
        <authorList>
            <person name="Inoue J."/>
            <person name="Oshima K."/>
            <person name="Suda W."/>
            <person name="Sakamoto M."/>
            <person name="Iino T."/>
            <person name="Noda S."/>
            <person name="Hongoh Y."/>
            <person name="Hattori M."/>
            <person name="Ohkuma M."/>
        </authorList>
    </citation>
    <scope>NUCLEOTIDE SEQUENCE [LARGE SCALE GENOMIC DNA]</scope>
    <source>
        <strain evidence="10">JCM 15548</strain>
    </source>
</reference>
<dbReference type="UniPathway" id="UPA00193"/>
<evidence type="ECO:0000313" key="10">
    <source>
        <dbReference type="EMBL" id="GAO29169.1"/>
    </source>
</evidence>
<dbReference type="GO" id="GO:0035999">
    <property type="term" value="P:tetrahydrofolate interconversion"/>
    <property type="evidence" value="ECO:0007669"/>
    <property type="project" value="UniProtKB-UniPathway"/>
</dbReference>
<dbReference type="InterPro" id="IPR029041">
    <property type="entry name" value="FAD-linked_oxidoreductase-like"/>
</dbReference>
<evidence type="ECO:0000256" key="1">
    <source>
        <dbReference type="ARBA" id="ARBA00001974"/>
    </source>
</evidence>
<dbReference type="AlphaFoldDB" id="A0A0E9LV92"/>
<dbReference type="PANTHER" id="PTHR45754">
    <property type="entry name" value="METHYLENETETRAHYDROFOLATE REDUCTASE"/>
    <property type="match status" value="1"/>
</dbReference>
<comment type="pathway">
    <text evidence="7">Amino-acid biosynthesis; L-methionine biosynthesis via de novo pathway.</text>
</comment>
<evidence type="ECO:0000256" key="4">
    <source>
        <dbReference type="ARBA" id="ARBA00022630"/>
    </source>
</evidence>
<dbReference type="InterPro" id="IPR003171">
    <property type="entry name" value="Mehydrof_redctse-like"/>
</dbReference>
<dbReference type="PANTHER" id="PTHR45754:SF3">
    <property type="entry name" value="METHYLENETETRAHYDROFOLATE REDUCTASE (NADPH)"/>
    <property type="match status" value="1"/>
</dbReference>
<sequence>MSTAAQLIRELDQPGFSFELLPPLKGNSIKRVYRTIDALREFNPLFINITSHRDEVVFRDVEKGLFERKVTRKRPGTVAVAASIQHLYGIKVVPHIICSGFTRSETEYALIDLNFLGIHDLLLMRGDKSQRDRFFQPSEEGHAHAIDLIHQVNHLNKGVFLDETQSEAFETPFSYGVAGYPEKHEEAPNMESDIYWLKQKVAAGAEYVVTQMFFDNDKYFEFVRKCRDAGITVPIVPGLKPLTLLNQLTVLPKIFHVDMPEAFAAELRKCKTDDAAAQVGAEWTTMQAKELLAKGVHLIHFYTMMATQSVKQVAAHIY</sequence>
<protein>
    <recommendedName>
        <fullName evidence="9">Methylenetetrahydrofolate reductase</fullName>
    </recommendedName>
</protein>
<comment type="pathway">
    <text evidence="2 9">One-carbon metabolism; tetrahydrofolate interconversion.</text>
</comment>
<dbReference type="Gene3D" id="3.20.20.220">
    <property type="match status" value="1"/>
</dbReference>
<dbReference type="CDD" id="cd00537">
    <property type="entry name" value="MTHFR"/>
    <property type="match status" value="1"/>
</dbReference>
<dbReference type="GO" id="GO:0009086">
    <property type="term" value="P:methionine biosynthetic process"/>
    <property type="evidence" value="ECO:0007669"/>
    <property type="project" value="TreeGrafter"/>
</dbReference>
<dbReference type="STRING" id="1236989.JCM15548_11333"/>
<dbReference type="SUPFAM" id="SSF51730">
    <property type="entry name" value="FAD-linked oxidoreductase"/>
    <property type="match status" value="1"/>
</dbReference>
<keyword evidence="4 9" id="KW-0285">Flavoprotein</keyword>
<dbReference type="EMBL" id="BAZW01000007">
    <property type="protein sequence ID" value="GAO29169.1"/>
    <property type="molecule type" value="Genomic_DNA"/>
</dbReference>
<dbReference type="GO" id="GO:0106312">
    <property type="term" value="F:methylenetetrahydrofolate reductase (NADH) activity"/>
    <property type="evidence" value="ECO:0007669"/>
    <property type="project" value="UniProtKB-EC"/>
</dbReference>
<evidence type="ECO:0000256" key="3">
    <source>
        <dbReference type="ARBA" id="ARBA00006743"/>
    </source>
</evidence>
<comment type="cofactor">
    <cofactor evidence="1 9">
        <name>FAD</name>
        <dbReference type="ChEBI" id="CHEBI:57692"/>
    </cofactor>
</comment>
<keyword evidence="11" id="KW-1185">Reference proteome</keyword>
<dbReference type="Pfam" id="PF02219">
    <property type="entry name" value="MTHFR"/>
    <property type="match status" value="1"/>
</dbReference>
<comment type="catalytic activity">
    <reaction evidence="8">
        <text>(6S)-5-methyl-5,6,7,8-tetrahydrofolate + NAD(+) = (6R)-5,10-methylene-5,6,7,8-tetrahydrofolate + NADH + H(+)</text>
        <dbReference type="Rhea" id="RHEA:19821"/>
        <dbReference type="ChEBI" id="CHEBI:15378"/>
        <dbReference type="ChEBI" id="CHEBI:15636"/>
        <dbReference type="ChEBI" id="CHEBI:18608"/>
        <dbReference type="ChEBI" id="CHEBI:57540"/>
        <dbReference type="ChEBI" id="CHEBI:57945"/>
        <dbReference type="EC" id="1.5.1.54"/>
    </reaction>
    <physiologicalReaction direction="right-to-left" evidence="8">
        <dbReference type="Rhea" id="RHEA:19823"/>
    </physiologicalReaction>
</comment>
<dbReference type="FunFam" id="3.20.20.220:FF:000015">
    <property type="entry name" value="Methylenetetrahydrofolate reductase"/>
    <property type="match status" value="1"/>
</dbReference>
<dbReference type="OrthoDB" id="9812555at2"/>
<evidence type="ECO:0000256" key="6">
    <source>
        <dbReference type="ARBA" id="ARBA00023002"/>
    </source>
</evidence>
<comment type="similarity">
    <text evidence="3 9">Belongs to the methylenetetrahydrofolate reductase family.</text>
</comment>
<name>A0A0E9LV92_9BACT</name>
<dbReference type="GO" id="GO:0005829">
    <property type="term" value="C:cytosol"/>
    <property type="evidence" value="ECO:0007669"/>
    <property type="project" value="TreeGrafter"/>
</dbReference>